<dbReference type="Proteomes" id="UP001176940">
    <property type="component" value="Unassembled WGS sequence"/>
</dbReference>
<feature type="non-terminal residue" evidence="1">
    <location>
        <position position="1"/>
    </location>
</feature>
<sequence length="181" mass="19659">VRLPEHRVFVTQTPLLIDGEIIPAGLRAAVPTLSKDSGERSAVIGASNWPANFDIPMDTAHVAGLDSVGSDVWSTEEPLSAKESGWASFTDFTASIGAKENARSNSPVEMETSTEQMDPLSVNASAQTESKQPLNFCDVLGFDCFTFLPFDLTVNSTGISVELLLQWMLALMVKRSRIQIR</sequence>
<evidence type="ECO:0000313" key="2">
    <source>
        <dbReference type="Proteomes" id="UP001176940"/>
    </source>
</evidence>
<gene>
    <name evidence="1" type="ORF">RIMI_LOCUS21380925</name>
</gene>
<organism evidence="1 2">
    <name type="scientific">Ranitomeya imitator</name>
    <name type="common">mimic poison frog</name>
    <dbReference type="NCBI Taxonomy" id="111125"/>
    <lineage>
        <taxon>Eukaryota</taxon>
        <taxon>Metazoa</taxon>
        <taxon>Chordata</taxon>
        <taxon>Craniata</taxon>
        <taxon>Vertebrata</taxon>
        <taxon>Euteleostomi</taxon>
        <taxon>Amphibia</taxon>
        <taxon>Batrachia</taxon>
        <taxon>Anura</taxon>
        <taxon>Neobatrachia</taxon>
        <taxon>Hyloidea</taxon>
        <taxon>Dendrobatidae</taxon>
        <taxon>Dendrobatinae</taxon>
        <taxon>Ranitomeya</taxon>
    </lineage>
</organism>
<accession>A0ABN9MLA4</accession>
<reference evidence="1" key="1">
    <citation type="submission" date="2023-07" db="EMBL/GenBank/DDBJ databases">
        <authorList>
            <person name="Stuckert A."/>
        </authorList>
    </citation>
    <scope>NUCLEOTIDE SEQUENCE</scope>
</reference>
<comment type="caution">
    <text evidence="1">The sequence shown here is derived from an EMBL/GenBank/DDBJ whole genome shotgun (WGS) entry which is preliminary data.</text>
</comment>
<evidence type="ECO:0000313" key="1">
    <source>
        <dbReference type="EMBL" id="CAJ0966498.1"/>
    </source>
</evidence>
<protein>
    <submittedName>
        <fullName evidence="1">Uncharacterized protein</fullName>
    </submittedName>
</protein>
<proteinExistence type="predicted"/>
<keyword evidence="2" id="KW-1185">Reference proteome</keyword>
<dbReference type="EMBL" id="CAUEEQ010075174">
    <property type="protein sequence ID" value="CAJ0966498.1"/>
    <property type="molecule type" value="Genomic_DNA"/>
</dbReference>
<name>A0ABN9MLA4_9NEOB</name>